<dbReference type="Proteomes" id="UP000075683">
    <property type="component" value="Unassembled WGS sequence"/>
</dbReference>
<organism evidence="1 2">
    <name type="scientific">Caldibacillus debilis</name>
    <dbReference type="NCBI Taxonomy" id="301148"/>
    <lineage>
        <taxon>Bacteria</taxon>
        <taxon>Bacillati</taxon>
        <taxon>Bacillota</taxon>
        <taxon>Bacilli</taxon>
        <taxon>Bacillales</taxon>
        <taxon>Bacillaceae</taxon>
        <taxon>Caldibacillus</taxon>
    </lineage>
</organism>
<sequence>MVDAERGFSLTERGPRWDGVLGKVLPATVAGRKFAAFLR</sequence>
<comment type="caution">
    <text evidence="1">The sequence shown here is derived from an EMBL/GenBank/DDBJ whole genome shotgun (WGS) entry which is preliminary data.</text>
</comment>
<evidence type="ECO:0000313" key="1">
    <source>
        <dbReference type="EMBL" id="KYD17736.1"/>
    </source>
</evidence>
<dbReference type="EMBL" id="LQYT01000053">
    <property type="protein sequence ID" value="KYD17736.1"/>
    <property type="molecule type" value="Genomic_DNA"/>
</dbReference>
<protein>
    <submittedName>
        <fullName evidence="1">Uncharacterized protein</fullName>
    </submittedName>
</protein>
<dbReference type="AlphaFoldDB" id="A0A150M026"/>
<gene>
    <name evidence="1" type="ORF">B4135_2407</name>
</gene>
<proteinExistence type="predicted"/>
<accession>A0A150M026</accession>
<reference evidence="1 2" key="1">
    <citation type="submission" date="2016-01" db="EMBL/GenBank/DDBJ databases">
        <title>Draft Genome Sequences of Seven Thermophilic Sporeformers Isolated from Foods.</title>
        <authorList>
            <person name="Berendsen E.M."/>
            <person name="Wells-Bennik M.H."/>
            <person name="Krawcyk A.O."/>
            <person name="De Jong A."/>
            <person name="Holsappel S."/>
            <person name="Eijlander R.T."/>
            <person name="Kuipers O.P."/>
        </authorList>
    </citation>
    <scope>NUCLEOTIDE SEQUENCE [LARGE SCALE GENOMIC DNA]</scope>
    <source>
        <strain evidence="1 2">B4135</strain>
    </source>
</reference>
<name>A0A150M026_9BACI</name>
<dbReference type="STRING" id="301148.B4135_2407"/>
<evidence type="ECO:0000313" key="2">
    <source>
        <dbReference type="Proteomes" id="UP000075683"/>
    </source>
</evidence>